<proteinExistence type="predicted"/>
<comment type="caution">
    <text evidence="2">The sequence shown here is derived from an EMBL/GenBank/DDBJ whole genome shotgun (WGS) entry which is preliminary data.</text>
</comment>
<dbReference type="Proteomes" id="UP000676336">
    <property type="component" value="Unassembled WGS sequence"/>
</dbReference>
<evidence type="ECO:0000313" key="2">
    <source>
        <dbReference type="EMBL" id="CAF4598644.1"/>
    </source>
</evidence>
<protein>
    <submittedName>
        <fullName evidence="2">Uncharacterized protein</fullName>
    </submittedName>
</protein>
<dbReference type="Proteomes" id="UP000681967">
    <property type="component" value="Unassembled WGS sequence"/>
</dbReference>
<gene>
    <name evidence="3" type="ORF">BYL167_LOCUS47757</name>
    <name evidence="4" type="ORF">BYL167_LOCUS65417</name>
    <name evidence="2" type="ORF">SMN809_LOCUS38983</name>
</gene>
<evidence type="ECO:0000313" key="5">
    <source>
        <dbReference type="Proteomes" id="UP000676336"/>
    </source>
</evidence>
<dbReference type="EMBL" id="CAJOBH010138141">
    <property type="protein sequence ID" value="CAF4791863.1"/>
    <property type="molecule type" value="Genomic_DNA"/>
</dbReference>
<feature type="region of interest" description="Disordered" evidence="1">
    <location>
        <begin position="1"/>
        <end position="61"/>
    </location>
</feature>
<feature type="non-terminal residue" evidence="2">
    <location>
        <position position="1"/>
    </location>
</feature>
<sequence length="61" mass="6928">NLYSNYCNDPYTTASSHGSLRHDLPVGLQQPQGPYPPSHRQHQSYTSESYNSAQYYGAQQH</sequence>
<reference evidence="2" key="1">
    <citation type="submission" date="2021-02" db="EMBL/GenBank/DDBJ databases">
        <authorList>
            <person name="Nowell W R."/>
        </authorList>
    </citation>
    <scope>NUCLEOTIDE SEQUENCE</scope>
</reference>
<organism evidence="2 5">
    <name type="scientific">Rotaria magnacalcarata</name>
    <dbReference type="NCBI Taxonomy" id="392030"/>
    <lineage>
        <taxon>Eukaryota</taxon>
        <taxon>Metazoa</taxon>
        <taxon>Spiralia</taxon>
        <taxon>Gnathifera</taxon>
        <taxon>Rotifera</taxon>
        <taxon>Eurotatoria</taxon>
        <taxon>Bdelloidea</taxon>
        <taxon>Philodinida</taxon>
        <taxon>Philodinidae</taxon>
        <taxon>Rotaria</taxon>
    </lineage>
</organism>
<feature type="compositionally biased region" description="Polar residues" evidence="1">
    <location>
        <begin position="1"/>
        <end position="18"/>
    </location>
</feature>
<dbReference type="AlphaFoldDB" id="A0A8S2Z8N2"/>
<accession>A0A8S2Z8N2</accession>
<name>A0A8S2Z8N2_9BILA</name>
<dbReference type="EMBL" id="CAJOBH010240948">
    <property type="protein sequence ID" value="CAF5109037.1"/>
    <property type="molecule type" value="Genomic_DNA"/>
</dbReference>
<dbReference type="EMBL" id="CAJOBI010103443">
    <property type="protein sequence ID" value="CAF4598644.1"/>
    <property type="molecule type" value="Genomic_DNA"/>
</dbReference>
<feature type="compositionally biased region" description="Polar residues" evidence="1">
    <location>
        <begin position="43"/>
        <end position="61"/>
    </location>
</feature>
<evidence type="ECO:0000256" key="1">
    <source>
        <dbReference type="SAM" id="MobiDB-lite"/>
    </source>
</evidence>
<evidence type="ECO:0000313" key="3">
    <source>
        <dbReference type="EMBL" id="CAF4791863.1"/>
    </source>
</evidence>
<evidence type="ECO:0000313" key="4">
    <source>
        <dbReference type="EMBL" id="CAF5109037.1"/>
    </source>
</evidence>